<evidence type="ECO:0000313" key="2">
    <source>
        <dbReference type="EMBL" id="GHH80469.1"/>
    </source>
</evidence>
<evidence type="ECO:0000313" key="3">
    <source>
        <dbReference type="Proteomes" id="UP000617734"/>
    </source>
</evidence>
<dbReference type="Proteomes" id="UP000617734">
    <property type="component" value="Unassembled WGS sequence"/>
</dbReference>
<sequence>MLALPTGLLDDPVVVKALRTRNFTVVFTALKAAGPSYHQIAEACAMKSERVSLVARGEATVTSFEAVERIADGLGIPGGFLGLAPRPWEKSTPTGSTEQPHEPSTGDLVKRRRALKVLIAGGLTTTALGQLAGERHTLDAALAGHPTPTDLDYWEQVADTYALGYGGQPPAARLAEIAADVVELRTLLGRPQTAADRGRLCRTVGQLSGMAAIVLHDLGEAQEARGWFHSARLAANESGDRQVLAWICAREAMTPLTYGVPREAVRLADRPWTQRAPPRRPQALWPRRCPPGPTRSAATPKPPAKPWPGHRRSPSTSTRKAPPTHGSDCRNKNSSSTCRTPSPG</sequence>
<comment type="caution">
    <text evidence="2">The sequence shown here is derived from an EMBL/GenBank/DDBJ whole genome shotgun (WGS) entry which is preliminary data.</text>
</comment>
<dbReference type="AlphaFoldDB" id="A0A919L209"/>
<evidence type="ECO:0000256" key="1">
    <source>
        <dbReference type="SAM" id="MobiDB-lite"/>
    </source>
</evidence>
<feature type="region of interest" description="Disordered" evidence="1">
    <location>
        <begin position="271"/>
        <end position="344"/>
    </location>
</feature>
<dbReference type="RefSeq" id="WP_190214130.1">
    <property type="nucleotide sequence ID" value="NZ_BNBO01000047.1"/>
</dbReference>
<protein>
    <recommendedName>
        <fullName evidence="4">XRE family transcriptional regulator</fullName>
    </recommendedName>
</protein>
<evidence type="ECO:0008006" key="4">
    <source>
        <dbReference type="Google" id="ProtNLM"/>
    </source>
</evidence>
<keyword evidence="3" id="KW-1185">Reference proteome</keyword>
<organism evidence="2 3">
    <name type="scientific">Kitasatospora indigofera</name>
    <dbReference type="NCBI Taxonomy" id="67307"/>
    <lineage>
        <taxon>Bacteria</taxon>
        <taxon>Bacillati</taxon>
        <taxon>Actinomycetota</taxon>
        <taxon>Actinomycetes</taxon>
        <taxon>Kitasatosporales</taxon>
        <taxon>Streptomycetaceae</taxon>
        <taxon>Kitasatospora</taxon>
    </lineage>
</organism>
<reference evidence="2" key="2">
    <citation type="submission" date="2020-09" db="EMBL/GenBank/DDBJ databases">
        <authorList>
            <person name="Sun Q."/>
            <person name="Ohkuma M."/>
        </authorList>
    </citation>
    <scope>NUCLEOTIDE SEQUENCE</scope>
    <source>
        <strain evidence="2">JCM 4646</strain>
    </source>
</reference>
<reference evidence="2" key="1">
    <citation type="journal article" date="2014" name="Int. J. Syst. Evol. Microbiol.">
        <title>Complete genome sequence of Corynebacterium casei LMG S-19264T (=DSM 44701T), isolated from a smear-ripened cheese.</title>
        <authorList>
            <consortium name="US DOE Joint Genome Institute (JGI-PGF)"/>
            <person name="Walter F."/>
            <person name="Albersmeier A."/>
            <person name="Kalinowski J."/>
            <person name="Ruckert C."/>
        </authorList>
    </citation>
    <scope>NUCLEOTIDE SEQUENCE</scope>
    <source>
        <strain evidence="2">JCM 4646</strain>
    </source>
</reference>
<accession>A0A919L209</accession>
<feature type="region of interest" description="Disordered" evidence="1">
    <location>
        <begin position="85"/>
        <end position="107"/>
    </location>
</feature>
<proteinExistence type="predicted"/>
<dbReference type="GeneID" id="95356413"/>
<gene>
    <name evidence="2" type="ORF">GCM10018781_60930</name>
</gene>
<feature type="compositionally biased region" description="Polar residues" evidence="1">
    <location>
        <begin position="332"/>
        <end position="344"/>
    </location>
</feature>
<name>A0A919L209_9ACTN</name>
<dbReference type="EMBL" id="BNBO01000047">
    <property type="protein sequence ID" value="GHH80469.1"/>
    <property type="molecule type" value="Genomic_DNA"/>
</dbReference>